<feature type="chain" id="PRO_5003778061" evidence="1">
    <location>
        <begin position="28"/>
        <end position="525"/>
    </location>
</feature>
<proteinExistence type="predicted"/>
<gene>
    <name evidence="2" type="ORF">TOT_030000026</name>
</gene>
<dbReference type="GeneID" id="20715233"/>
<name>J4DPI5_THEOR</name>
<dbReference type="OMA" id="SERIVYF"/>
<dbReference type="EMBL" id="AP011948">
    <property type="protein sequence ID" value="BAM40764.1"/>
    <property type="molecule type" value="Genomic_DNA"/>
</dbReference>
<dbReference type="AlphaFoldDB" id="J4DPI5"/>
<reference evidence="2 3" key="1">
    <citation type="journal article" date="2012" name="MBio">
        <title>Comparative genome analysis of three eukaryotic parasites with differing abilities to transform leukocytes reveals key mediators of Theileria-induced leukocyte transformation.</title>
        <authorList>
            <person name="Hayashida K."/>
            <person name="Hara Y."/>
            <person name="Abe T."/>
            <person name="Yamasaki C."/>
            <person name="Toyoda A."/>
            <person name="Kosuge T."/>
            <person name="Suzuki Y."/>
            <person name="Sato Y."/>
            <person name="Kawashima S."/>
            <person name="Katayama T."/>
            <person name="Wakaguri H."/>
            <person name="Inoue N."/>
            <person name="Homma K."/>
            <person name="Tada-Umezaki M."/>
            <person name="Yagi Y."/>
            <person name="Fujii Y."/>
            <person name="Habara T."/>
            <person name="Kanehisa M."/>
            <person name="Watanabe H."/>
            <person name="Ito K."/>
            <person name="Gojobori T."/>
            <person name="Sugawara H."/>
            <person name="Imanishi T."/>
            <person name="Weir W."/>
            <person name="Gardner M."/>
            <person name="Pain A."/>
            <person name="Shiels B."/>
            <person name="Hattori M."/>
            <person name="Nene V."/>
            <person name="Sugimoto C."/>
        </authorList>
    </citation>
    <scope>NUCLEOTIDE SEQUENCE [LARGE SCALE GENOMIC DNA]</scope>
    <source>
        <strain evidence="2 3">Shintoku</strain>
    </source>
</reference>
<keyword evidence="1" id="KW-0732">Signal</keyword>
<keyword evidence="3" id="KW-1185">Reference proteome</keyword>
<dbReference type="RefSeq" id="XP_009691065.1">
    <property type="nucleotide sequence ID" value="XM_009692770.1"/>
</dbReference>
<dbReference type="OrthoDB" id="360297at2759"/>
<evidence type="ECO:0000313" key="2">
    <source>
        <dbReference type="EMBL" id="BAM40764.1"/>
    </source>
</evidence>
<protein>
    <submittedName>
        <fullName evidence="2">Uncharacterized protein</fullName>
    </submittedName>
</protein>
<accession>J4DPI5</accession>
<dbReference type="VEuPathDB" id="PiroplasmaDB:TOT_030000026"/>
<dbReference type="eggNOG" id="ENOG502QX9V">
    <property type="taxonomic scope" value="Eukaryota"/>
</dbReference>
<evidence type="ECO:0000256" key="1">
    <source>
        <dbReference type="SAM" id="SignalP"/>
    </source>
</evidence>
<feature type="signal peptide" evidence="1">
    <location>
        <begin position="1"/>
        <end position="27"/>
    </location>
</feature>
<sequence length="525" mass="60886">MSDINVYILHLLMLATYFVVLPSNCTKEPVPLDAKLKVPNDDIEKIVKFRKGTTFKIKDSINKRIGEVTYGSITIMKDLEEDIDERVVYLNALKRSSERYLTKIVTKRGDVPYTEEFIVEDSHRTKTCTKVIRDPIDVNIRNVDDSCVKTTYSQTYWHEYSIRNELNTQYRIGNIFDGDTPVVRDSGDSNVRMRFFHVSESQLVESLLSRCIPFLVRSKPTLIRVFTYYYIGERSFDEYVESNQGGRRSYVELVRGSFDLNLARRNSKHFKRYKIDSETFVHSISDAYKNDKKIGKVINKNIVVIEDSTDVRLRSVYTYAYDKDFEQVEVKSCYKKGDCKRCKYILEDNKYSETACKRDRVGGQDVGSSSKVFESREVLETSVDKKANTYIADIVSFEDKGERPNQIVVDIAYGEPREFTIETMPQSGAKYYSLNKEYAGKDLYLRITEDATVITTIHLYKANEVHFIVKTGENGRKRVFVWVKCGLELFKGHDFVIIDTLKQSIEYKTSKLSTNSTEFIRTMVN</sequence>
<evidence type="ECO:0000313" key="3">
    <source>
        <dbReference type="Proteomes" id="UP000003786"/>
    </source>
</evidence>
<dbReference type="KEGG" id="tot:TOT_030000026"/>
<dbReference type="Proteomes" id="UP000003786">
    <property type="component" value="Chromosome 3"/>
</dbReference>
<organism evidence="2 3">
    <name type="scientific">Theileria orientalis strain Shintoku</name>
    <dbReference type="NCBI Taxonomy" id="869250"/>
    <lineage>
        <taxon>Eukaryota</taxon>
        <taxon>Sar</taxon>
        <taxon>Alveolata</taxon>
        <taxon>Apicomplexa</taxon>
        <taxon>Aconoidasida</taxon>
        <taxon>Piroplasmida</taxon>
        <taxon>Theileriidae</taxon>
        <taxon>Theileria</taxon>
    </lineage>
</organism>